<dbReference type="PANTHER" id="PTHR21310:SF37">
    <property type="entry name" value="AMINOGLYCOSIDE PHOSPHOTRANSFERASE DOMAIN-CONTAINING PROTEIN"/>
    <property type="match status" value="1"/>
</dbReference>
<comment type="caution">
    <text evidence="2">The sequence shown here is derived from an EMBL/GenBank/DDBJ whole genome shotgun (WGS) entry which is preliminary data.</text>
</comment>
<dbReference type="InterPro" id="IPR002575">
    <property type="entry name" value="Aminoglycoside_PTrfase"/>
</dbReference>
<accession>A0ABP0CR00</accession>
<dbReference type="EMBL" id="CAWUHC010000122">
    <property type="protein sequence ID" value="CAK7234017.1"/>
    <property type="molecule type" value="Genomic_DNA"/>
</dbReference>
<evidence type="ECO:0000313" key="3">
    <source>
        <dbReference type="Proteomes" id="UP001642406"/>
    </source>
</evidence>
<evidence type="ECO:0000259" key="1">
    <source>
        <dbReference type="Pfam" id="PF01636"/>
    </source>
</evidence>
<dbReference type="SUPFAM" id="SSF56112">
    <property type="entry name" value="Protein kinase-like (PK-like)"/>
    <property type="match status" value="1"/>
</dbReference>
<gene>
    <name evidence="2" type="ORF">SBRCBS47491_008807</name>
</gene>
<proteinExistence type="predicted"/>
<dbReference type="InterPro" id="IPR011009">
    <property type="entry name" value="Kinase-like_dom_sf"/>
</dbReference>
<dbReference type="Proteomes" id="UP001642406">
    <property type="component" value="Unassembled WGS sequence"/>
</dbReference>
<dbReference type="PANTHER" id="PTHR21310">
    <property type="entry name" value="AMINOGLYCOSIDE PHOSPHOTRANSFERASE-RELATED-RELATED"/>
    <property type="match status" value="1"/>
</dbReference>
<sequence length="305" mass="35076">MPYEPRRTCADKDDLIWEKLDERIDEWYKSVRTNDMYRAVARFILKYKPGDVELMHRALKGAYNITYRLEYKNSSSVIMRIPIKGSVPFQDEKVRYEVAMMRYVAANTTIPNFSRALMDTTRVLGKPPILDPNIDEQRLASIYAQDSIIPATNKTYDTADSWFAALDDVNLAQLVFQRRDAVEDADDARDKYVARQFFRQAAANGCLAPDDGQTVSLYSEDLRPANILLDKDGRIIGVFDWEFAYAAPLSFSNIEKQRASSTDPPTTTTAPGVAPLSQRMRANWVSNAWMRNYAAWRSWAFDFLW</sequence>
<protein>
    <recommendedName>
        <fullName evidence="1">Aminoglycoside phosphotransferase domain-containing protein</fullName>
    </recommendedName>
</protein>
<reference evidence="2 3" key="1">
    <citation type="submission" date="2024-01" db="EMBL/GenBank/DDBJ databases">
        <authorList>
            <person name="Allen C."/>
            <person name="Tagirdzhanova G."/>
        </authorList>
    </citation>
    <scope>NUCLEOTIDE SEQUENCE [LARGE SCALE GENOMIC DNA]</scope>
</reference>
<name>A0ABP0CR00_9PEZI</name>
<feature type="domain" description="Aminoglycoside phosphotransferase" evidence="1">
    <location>
        <begin position="61"/>
        <end position="249"/>
    </location>
</feature>
<organism evidence="2 3">
    <name type="scientific">Sporothrix bragantina</name>
    <dbReference type="NCBI Taxonomy" id="671064"/>
    <lineage>
        <taxon>Eukaryota</taxon>
        <taxon>Fungi</taxon>
        <taxon>Dikarya</taxon>
        <taxon>Ascomycota</taxon>
        <taxon>Pezizomycotina</taxon>
        <taxon>Sordariomycetes</taxon>
        <taxon>Sordariomycetidae</taxon>
        <taxon>Ophiostomatales</taxon>
        <taxon>Ophiostomataceae</taxon>
        <taxon>Sporothrix</taxon>
    </lineage>
</organism>
<dbReference type="Gene3D" id="3.90.1200.10">
    <property type="match status" value="1"/>
</dbReference>
<dbReference type="InterPro" id="IPR051678">
    <property type="entry name" value="AGP_Transferase"/>
</dbReference>
<evidence type="ECO:0000313" key="2">
    <source>
        <dbReference type="EMBL" id="CAK7234017.1"/>
    </source>
</evidence>
<dbReference type="Pfam" id="PF01636">
    <property type="entry name" value="APH"/>
    <property type="match status" value="1"/>
</dbReference>
<keyword evidence="3" id="KW-1185">Reference proteome</keyword>